<keyword evidence="5" id="KW-0963">Cytoplasm</keyword>
<evidence type="ECO:0000313" key="11">
    <source>
        <dbReference type="EMBL" id="GBP82600.1"/>
    </source>
</evidence>
<dbReference type="Gene3D" id="1.25.40.10">
    <property type="entry name" value="Tetratricopeptide repeat domain"/>
    <property type="match status" value="1"/>
</dbReference>
<feature type="compositionally biased region" description="Polar residues" evidence="9">
    <location>
        <begin position="209"/>
        <end position="220"/>
    </location>
</feature>
<keyword evidence="8" id="KW-0687">Ribonucleoprotein</keyword>
<dbReference type="GO" id="GO:0006614">
    <property type="term" value="P:SRP-dependent cotranslational protein targeting to membrane"/>
    <property type="evidence" value="ECO:0007669"/>
    <property type="project" value="InterPro"/>
</dbReference>
<dbReference type="GO" id="GO:0005786">
    <property type="term" value="C:signal recognition particle, endoplasmic reticulum targeting"/>
    <property type="evidence" value="ECO:0007669"/>
    <property type="project" value="UniProtKB-KW"/>
</dbReference>
<dbReference type="SUPFAM" id="SSF48452">
    <property type="entry name" value="TPR-like"/>
    <property type="match status" value="1"/>
</dbReference>
<evidence type="ECO:0000313" key="12">
    <source>
        <dbReference type="Proteomes" id="UP000299102"/>
    </source>
</evidence>
<dbReference type="Pfam" id="PF08492">
    <property type="entry name" value="SRP72"/>
    <property type="match status" value="1"/>
</dbReference>
<dbReference type="PANTHER" id="PTHR14094">
    <property type="entry name" value="SIGNAL RECOGNITION PARTICLE 72"/>
    <property type="match status" value="1"/>
</dbReference>
<dbReference type="Proteomes" id="UP000299102">
    <property type="component" value="Unassembled WGS sequence"/>
</dbReference>
<dbReference type="InterPro" id="IPR011990">
    <property type="entry name" value="TPR-like_helical_dom_sf"/>
</dbReference>
<evidence type="ECO:0000256" key="7">
    <source>
        <dbReference type="ARBA" id="ARBA00023135"/>
    </source>
</evidence>
<evidence type="ECO:0000256" key="4">
    <source>
        <dbReference type="ARBA" id="ARBA00018350"/>
    </source>
</evidence>
<evidence type="ECO:0000256" key="2">
    <source>
        <dbReference type="ARBA" id="ARBA00004496"/>
    </source>
</evidence>
<proteinExistence type="inferred from homology"/>
<protein>
    <recommendedName>
        <fullName evidence="4">Signal recognition particle subunit SRP72</fullName>
    </recommendedName>
</protein>
<feature type="region of interest" description="Disordered" evidence="9">
    <location>
        <begin position="209"/>
        <end position="253"/>
    </location>
</feature>
<name>A0A4C1Z4M6_EUMVA</name>
<evidence type="ECO:0000256" key="8">
    <source>
        <dbReference type="ARBA" id="ARBA00023274"/>
    </source>
</evidence>
<feature type="domain" description="Signal recognition particle SRP72 subunit RNA-binding" evidence="10">
    <location>
        <begin position="211"/>
        <end position="255"/>
    </location>
</feature>
<accession>A0A4C1Z4M6</accession>
<keyword evidence="6" id="KW-0256">Endoplasmic reticulum</keyword>
<dbReference type="AlphaFoldDB" id="A0A4C1Z4M6"/>
<reference evidence="11 12" key="1">
    <citation type="journal article" date="2019" name="Commun. Biol.">
        <title>The bagworm genome reveals a unique fibroin gene that provides high tensile strength.</title>
        <authorList>
            <person name="Kono N."/>
            <person name="Nakamura H."/>
            <person name="Ohtoshi R."/>
            <person name="Tomita M."/>
            <person name="Numata K."/>
            <person name="Arakawa K."/>
        </authorList>
    </citation>
    <scope>NUCLEOTIDE SEQUENCE [LARGE SCALE GENOMIC DNA]</scope>
</reference>
<organism evidence="11 12">
    <name type="scientific">Eumeta variegata</name>
    <name type="common">Bagworm moth</name>
    <name type="synonym">Eumeta japonica</name>
    <dbReference type="NCBI Taxonomy" id="151549"/>
    <lineage>
        <taxon>Eukaryota</taxon>
        <taxon>Metazoa</taxon>
        <taxon>Ecdysozoa</taxon>
        <taxon>Arthropoda</taxon>
        <taxon>Hexapoda</taxon>
        <taxon>Insecta</taxon>
        <taxon>Pterygota</taxon>
        <taxon>Neoptera</taxon>
        <taxon>Endopterygota</taxon>
        <taxon>Lepidoptera</taxon>
        <taxon>Glossata</taxon>
        <taxon>Ditrysia</taxon>
        <taxon>Tineoidea</taxon>
        <taxon>Psychidae</taxon>
        <taxon>Oiketicinae</taxon>
        <taxon>Eumeta</taxon>
    </lineage>
</organism>
<comment type="caution">
    <text evidence="11">The sequence shown here is derived from an EMBL/GenBank/DDBJ whole genome shotgun (WGS) entry which is preliminary data.</text>
</comment>
<dbReference type="PANTHER" id="PTHR14094:SF9">
    <property type="entry name" value="SIGNAL RECOGNITION PARTICLE SUBUNIT SRP72"/>
    <property type="match status" value="1"/>
</dbReference>
<evidence type="ECO:0000256" key="3">
    <source>
        <dbReference type="ARBA" id="ARBA00007676"/>
    </source>
</evidence>
<comment type="subcellular location">
    <subcellularLocation>
        <location evidence="2">Cytoplasm</location>
    </subcellularLocation>
    <subcellularLocation>
        <location evidence="1">Endoplasmic reticulum</location>
    </subcellularLocation>
</comment>
<sequence>PEFCRQCCLKLTREFNSEARAALVGASSLLREGKPDAAVELLLKHGGHLQLAAVQILLAQGDRKAAIKLLEDSVYKYRPGVIGLLCTLLCADNEYERASQLFKDVYDHYKNDQASLSSLRNLWRAAAEVHARVGDAAAAARAYEALASAAPHDTHSLARLVKALAKAEPTRARQLAAGLPPLEQLESKIDIEALESSKWMMGAKVVKKTAQSKQEQSPGTPGSELLQKKKQQKKRKRKTKLPPNADLSRPPDPERLIELRRSFVRGSSTPSFLRVQVRDGGLIFCLKPGRLLVGDTTPTVLVVVPLRGVRDMCPVQFDQSGTRVWEEVFVSILSRVRPLGDPLASVRCSEEFIGPGQRCQTSGGRCAG</sequence>
<feature type="non-terminal residue" evidence="11">
    <location>
        <position position="1"/>
    </location>
</feature>
<dbReference type="OrthoDB" id="5421607at2759"/>
<gene>
    <name evidence="11" type="primary">SRP72</name>
    <name evidence="11" type="ORF">EVAR_69823_1</name>
</gene>
<keyword evidence="7" id="KW-0733">Signal recognition particle</keyword>
<dbReference type="GO" id="GO:0008312">
    <property type="term" value="F:7S RNA binding"/>
    <property type="evidence" value="ECO:0007669"/>
    <property type="project" value="InterPro"/>
</dbReference>
<evidence type="ECO:0000256" key="6">
    <source>
        <dbReference type="ARBA" id="ARBA00022824"/>
    </source>
</evidence>
<dbReference type="GO" id="GO:0043022">
    <property type="term" value="F:ribosome binding"/>
    <property type="evidence" value="ECO:0007669"/>
    <property type="project" value="TreeGrafter"/>
</dbReference>
<comment type="similarity">
    <text evidence="3">Belongs to the SRP72 family.</text>
</comment>
<keyword evidence="12" id="KW-1185">Reference proteome</keyword>
<feature type="compositionally biased region" description="Basic residues" evidence="9">
    <location>
        <begin position="228"/>
        <end position="240"/>
    </location>
</feature>
<evidence type="ECO:0000256" key="5">
    <source>
        <dbReference type="ARBA" id="ARBA00022490"/>
    </source>
</evidence>
<evidence type="ECO:0000259" key="10">
    <source>
        <dbReference type="Pfam" id="PF08492"/>
    </source>
</evidence>
<dbReference type="GO" id="GO:0005783">
    <property type="term" value="C:endoplasmic reticulum"/>
    <property type="evidence" value="ECO:0007669"/>
    <property type="project" value="UniProtKB-SubCell"/>
</dbReference>
<dbReference type="InterPro" id="IPR013699">
    <property type="entry name" value="Signal_recog_part_SRP72_RNA-bd"/>
</dbReference>
<evidence type="ECO:0000256" key="1">
    <source>
        <dbReference type="ARBA" id="ARBA00004240"/>
    </source>
</evidence>
<dbReference type="InterPro" id="IPR026270">
    <property type="entry name" value="SRP72"/>
</dbReference>
<dbReference type="STRING" id="151549.A0A4C1Z4M6"/>
<evidence type="ECO:0000256" key="9">
    <source>
        <dbReference type="SAM" id="MobiDB-lite"/>
    </source>
</evidence>
<dbReference type="EMBL" id="BGZK01001572">
    <property type="protein sequence ID" value="GBP82600.1"/>
    <property type="molecule type" value="Genomic_DNA"/>
</dbReference>